<name>A0A9Q0W4H2_SALPP</name>
<evidence type="ECO:0000256" key="5">
    <source>
        <dbReference type="ARBA" id="ARBA00022839"/>
    </source>
</evidence>
<dbReference type="PANTHER" id="PTHR30231:SF4">
    <property type="entry name" value="PROTEIN NEN2"/>
    <property type="match status" value="1"/>
</dbReference>
<reference evidence="8" key="2">
    <citation type="journal article" date="2023" name="Int. J. Mol. Sci.">
        <title>De Novo Assembly and Annotation of 11 Diverse Shrub Willow (Salix) Genomes Reveals Novel Gene Organization in Sex-Linked Regions.</title>
        <authorList>
            <person name="Hyden B."/>
            <person name="Feng K."/>
            <person name="Yates T.B."/>
            <person name="Jawdy S."/>
            <person name="Cereghino C."/>
            <person name="Smart L.B."/>
            <person name="Muchero W."/>
        </authorList>
    </citation>
    <scope>NUCLEOTIDE SEQUENCE</scope>
    <source>
        <tissue evidence="8">Shoot tip</tissue>
    </source>
</reference>
<dbReference type="GO" id="GO:0046872">
    <property type="term" value="F:metal ion binding"/>
    <property type="evidence" value="ECO:0007669"/>
    <property type="project" value="UniProtKB-KW"/>
</dbReference>
<dbReference type="CDD" id="cd06127">
    <property type="entry name" value="DEDDh"/>
    <property type="match status" value="1"/>
</dbReference>
<sequence length="434" mass="48214">MKVESLHGLAILEFGAILVCHKKLVELRSYSTLVRPSNPKLVSSLSVRSNGITPEAVIAAPSFADIADTVYDILHGRIWAGHNIVRFDGVLIREAFAEIGRTAPEPQGTIDTLELLTQKFGRRAGNMKMASLATYFGLGNQTHRSLDDVKMNIKVLKHCATVLFLESSLPDIFPENHWVHPDIFEKVLYSVPFNTAHPDTFDMVAPGNEMNAASHQPDVTMEENPILQPPEMPSTVTVPESCSDSLVFLEPDEVSLPSIRALHVPFSGGSQRVKLFYEGAILQLCCPRLRIRFGISKKFPDHAGRPKLSFVVDASPSLYGVLDTCDRIVQKVYADSGCSSEWTCVVSKRHYPTVRLHIPTAVNGDVAQYATDMYLKEPSGTTQKLIFSKFDATELDTYFKPGTFVDSYLSLNPYDYQQRSGIQLVTTKLVIHNE</sequence>
<evidence type="ECO:0000256" key="6">
    <source>
        <dbReference type="ARBA" id="ARBA00022842"/>
    </source>
</evidence>
<keyword evidence="9" id="KW-1185">Reference proteome</keyword>
<feature type="domain" description="Exonuclease" evidence="7">
    <location>
        <begin position="3"/>
        <end position="165"/>
    </location>
</feature>
<dbReference type="InterPro" id="IPR013520">
    <property type="entry name" value="Ribonucl_H"/>
</dbReference>
<dbReference type="Gene3D" id="3.30.420.10">
    <property type="entry name" value="Ribonuclease H-like superfamily/Ribonuclease H"/>
    <property type="match status" value="1"/>
</dbReference>
<dbReference type="InterPro" id="IPR036397">
    <property type="entry name" value="RNaseH_sf"/>
</dbReference>
<evidence type="ECO:0000256" key="3">
    <source>
        <dbReference type="ARBA" id="ARBA00022723"/>
    </source>
</evidence>
<dbReference type="InterPro" id="IPR012337">
    <property type="entry name" value="RNaseH-like_sf"/>
</dbReference>
<evidence type="ECO:0000313" key="8">
    <source>
        <dbReference type="EMBL" id="KAJ6760519.1"/>
    </source>
</evidence>
<dbReference type="OrthoDB" id="2018529at2759"/>
<evidence type="ECO:0000256" key="1">
    <source>
        <dbReference type="ARBA" id="ARBA00001946"/>
    </source>
</evidence>
<keyword evidence="3" id="KW-0479">Metal-binding</keyword>
<keyword evidence="5" id="KW-0269">Exonuclease</keyword>
<dbReference type="EMBL" id="JAPFFK010000006">
    <property type="protein sequence ID" value="KAJ6760519.1"/>
    <property type="molecule type" value="Genomic_DNA"/>
</dbReference>
<evidence type="ECO:0000313" key="9">
    <source>
        <dbReference type="Proteomes" id="UP001151532"/>
    </source>
</evidence>
<evidence type="ECO:0000256" key="2">
    <source>
        <dbReference type="ARBA" id="ARBA00022722"/>
    </source>
</evidence>
<dbReference type="PANTHER" id="PTHR30231">
    <property type="entry name" value="DNA POLYMERASE III SUBUNIT EPSILON"/>
    <property type="match status" value="1"/>
</dbReference>
<accession>A0A9Q0W4H2</accession>
<dbReference type="FunFam" id="3.30.420.10:FF:000040">
    <property type="entry name" value="Exonuclease family protein"/>
    <property type="match status" value="1"/>
</dbReference>
<proteinExistence type="predicted"/>
<dbReference type="GO" id="GO:0008408">
    <property type="term" value="F:3'-5' exonuclease activity"/>
    <property type="evidence" value="ECO:0007669"/>
    <property type="project" value="TreeGrafter"/>
</dbReference>
<dbReference type="Pfam" id="PF00929">
    <property type="entry name" value="RNase_T"/>
    <property type="match status" value="1"/>
</dbReference>
<dbReference type="Proteomes" id="UP001151532">
    <property type="component" value="Chromosome 15Z"/>
</dbReference>
<reference evidence="8" key="1">
    <citation type="submission" date="2022-11" db="EMBL/GenBank/DDBJ databases">
        <authorList>
            <person name="Hyden B.L."/>
            <person name="Feng K."/>
            <person name="Yates T."/>
            <person name="Jawdy S."/>
            <person name="Smart L.B."/>
            <person name="Muchero W."/>
        </authorList>
    </citation>
    <scope>NUCLEOTIDE SEQUENCE</scope>
    <source>
        <tissue evidence="8">Shoot tip</tissue>
    </source>
</reference>
<evidence type="ECO:0000259" key="7">
    <source>
        <dbReference type="SMART" id="SM00479"/>
    </source>
</evidence>
<comment type="cofactor">
    <cofactor evidence="1">
        <name>Mg(2+)</name>
        <dbReference type="ChEBI" id="CHEBI:18420"/>
    </cofactor>
</comment>
<organism evidence="8 9">
    <name type="scientific">Salix purpurea</name>
    <name type="common">Purple osier willow</name>
    <dbReference type="NCBI Taxonomy" id="77065"/>
    <lineage>
        <taxon>Eukaryota</taxon>
        <taxon>Viridiplantae</taxon>
        <taxon>Streptophyta</taxon>
        <taxon>Embryophyta</taxon>
        <taxon>Tracheophyta</taxon>
        <taxon>Spermatophyta</taxon>
        <taxon>Magnoliopsida</taxon>
        <taxon>eudicotyledons</taxon>
        <taxon>Gunneridae</taxon>
        <taxon>Pentapetalae</taxon>
        <taxon>rosids</taxon>
        <taxon>fabids</taxon>
        <taxon>Malpighiales</taxon>
        <taxon>Salicaceae</taxon>
        <taxon>Saliceae</taxon>
        <taxon>Salix</taxon>
    </lineage>
</organism>
<gene>
    <name evidence="8" type="ORF">OIU79_025377</name>
</gene>
<dbReference type="AlphaFoldDB" id="A0A9Q0W4H2"/>
<evidence type="ECO:0000256" key="4">
    <source>
        <dbReference type="ARBA" id="ARBA00022801"/>
    </source>
</evidence>
<keyword evidence="4" id="KW-0378">Hydrolase</keyword>
<keyword evidence="2" id="KW-0540">Nuclease</keyword>
<dbReference type="GO" id="GO:0003676">
    <property type="term" value="F:nucleic acid binding"/>
    <property type="evidence" value="ECO:0007669"/>
    <property type="project" value="InterPro"/>
</dbReference>
<dbReference type="SUPFAM" id="SSF53098">
    <property type="entry name" value="Ribonuclease H-like"/>
    <property type="match status" value="1"/>
</dbReference>
<protein>
    <submittedName>
        <fullName evidence="8">DNA polymerase III SUBUNIT EPSILON</fullName>
    </submittedName>
</protein>
<keyword evidence="6" id="KW-0460">Magnesium</keyword>
<comment type="caution">
    <text evidence="8">The sequence shown here is derived from an EMBL/GenBank/DDBJ whole genome shotgun (WGS) entry which is preliminary data.</text>
</comment>
<dbReference type="SMART" id="SM00479">
    <property type="entry name" value="EXOIII"/>
    <property type="match status" value="1"/>
</dbReference>